<organism evidence="2">
    <name type="scientific">marine sediment metagenome</name>
    <dbReference type="NCBI Taxonomy" id="412755"/>
    <lineage>
        <taxon>unclassified sequences</taxon>
        <taxon>metagenomes</taxon>
        <taxon>ecological metagenomes</taxon>
    </lineage>
</organism>
<comment type="caution">
    <text evidence="2">The sequence shown here is derived from an EMBL/GenBank/DDBJ whole genome shotgun (WGS) entry which is preliminary data.</text>
</comment>
<gene>
    <name evidence="2" type="ORF">LCGC14_1724120</name>
</gene>
<feature type="non-terminal residue" evidence="2">
    <location>
        <position position="1"/>
    </location>
</feature>
<dbReference type="EMBL" id="LAZR01015558">
    <property type="protein sequence ID" value="KKM08471.1"/>
    <property type="molecule type" value="Genomic_DNA"/>
</dbReference>
<keyword evidence="1" id="KW-1133">Transmembrane helix</keyword>
<dbReference type="InterPro" id="IPR027417">
    <property type="entry name" value="P-loop_NTPase"/>
</dbReference>
<name>A0A0F9JS33_9ZZZZ</name>
<accession>A0A0F9JS33</accession>
<reference evidence="2" key="1">
    <citation type="journal article" date="2015" name="Nature">
        <title>Complex archaea that bridge the gap between prokaryotes and eukaryotes.</title>
        <authorList>
            <person name="Spang A."/>
            <person name="Saw J.H."/>
            <person name="Jorgensen S.L."/>
            <person name="Zaremba-Niedzwiedzka K."/>
            <person name="Martijn J."/>
            <person name="Lind A.E."/>
            <person name="van Eijk R."/>
            <person name="Schleper C."/>
            <person name="Guy L."/>
            <person name="Ettema T.J."/>
        </authorList>
    </citation>
    <scope>NUCLEOTIDE SEQUENCE</scope>
</reference>
<evidence type="ECO:0000256" key="1">
    <source>
        <dbReference type="SAM" id="Phobius"/>
    </source>
</evidence>
<protein>
    <submittedName>
        <fullName evidence="2">Uncharacterized protein</fullName>
    </submittedName>
</protein>
<keyword evidence="1" id="KW-0472">Membrane</keyword>
<proteinExistence type="predicted"/>
<dbReference type="Gene3D" id="3.30.420.240">
    <property type="match status" value="1"/>
</dbReference>
<keyword evidence="1" id="KW-0812">Transmembrane</keyword>
<dbReference type="Pfam" id="PF03237">
    <property type="entry name" value="Terminase_6N"/>
    <property type="match status" value="1"/>
</dbReference>
<dbReference type="AlphaFoldDB" id="A0A0F9JS33"/>
<evidence type="ECO:0000313" key="2">
    <source>
        <dbReference type="EMBL" id="KKM08471.1"/>
    </source>
</evidence>
<sequence length="508" mass="57453">FIKNYIKISDPDLGIIPMVQWPHLHQLVDILDANDRVIVLKARQIGITWLLCAVALWYALFKHSSLVIFFSRRETEATGMKNRVKFMHGLLPEWLQIPTGKDNDELLEFPLMNSSIKSFPATEGSARSDNASLIILDEWAFQEHAEANYVGLLPSVGQSKLIGLSTANGKGGMGKQFADIWFGAKNKLNSFIPVFIPYNVRPVHDEAFHKKMERDMGPKAWQEFPLNEVDAFIVAGTCMFDIDILREMPMCSPSRQLGPAQIWVEYNPEHTYVAGIDTALGIAGRDYSVLQIIDVTLGVQAAKIHTQIPIEQFSDEALKLLSMYNFPMTNIEEQPQGRLVVKVLTDGTDLLGRHPKHRIYHRSKNIPCWHTTHDNRQELLSGLEQAIRTEELTLFSEPTIDEMLGFGYNEKENKFEGLSGNDDEVMSLALAWHMGVNQAPPIGDLTPKSYIDGKVHREGEPVYKIDWGKRDPFEGMENIICWTCEDIDENRAKCPTCRGRGKVLVYAA</sequence>
<feature type="transmembrane region" description="Helical" evidence="1">
    <location>
        <begin position="45"/>
        <end position="61"/>
    </location>
</feature>
<dbReference type="Gene3D" id="3.40.50.300">
    <property type="entry name" value="P-loop containing nucleotide triphosphate hydrolases"/>
    <property type="match status" value="1"/>
</dbReference>